<organism evidence="1">
    <name type="scientific">Triatoma infestans</name>
    <name type="common">Assassin bug</name>
    <dbReference type="NCBI Taxonomy" id="30076"/>
    <lineage>
        <taxon>Eukaryota</taxon>
        <taxon>Metazoa</taxon>
        <taxon>Ecdysozoa</taxon>
        <taxon>Arthropoda</taxon>
        <taxon>Hexapoda</taxon>
        <taxon>Insecta</taxon>
        <taxon>Pterygota</taxon>
        <taxon>Neoptera</taxon>
        <taxon>Paraneoptera</taxon>
        <taxon>Hemiptera</taxon>
        <taxon>Heteroptera</taxon>
        <taxon>Panheteroptera</taxon>
        <taxon>Cimicomorpha</taxon>
        <taxon>Reduviidae</taxon>
        <taxon>Triatominae</taxon>
        <taxon>Triatoma</taxon>
    </lineage>
</organism>
<dbReference type="EMBL" id="GEMB01003690">
    <property type="protein sequence ID" value="JAR99530.1"/>
    <property type="molecule type" value="Transcribed_RNA"/>
</dbReference>
<sequence length="32" mass="3693">MLCYACSGLHCSGLFVQFHKSWCLLTSYSLFF</sequence>
<reference evidence="1" key="1">
    <citation type="submission" date="2016-04" db="EMBL/GenBank/DDBJ databases">
        <authorList>
            <person name="Calderon-Fernandez G.M.Sr."/>
        </authorList>
    </citation>
    <scope>NUCLEOTIDE SEQUENCE</scope>
    <source>
        <strain evidence="1">Int1</strain>
        <tissue evidence="1">Integument</tissue>
    </source>
</reference>
<dbReference type="AlphaFoldDB" id="A0A161M9Z5"/>
<keyword evidence="1" id="KW-0808">Transferase</keyword>
<reference evidence="1" key="2">
    <citation type="journal article" date="2017" name="J. Med. Entomol.">
        <title>Transcriptome Analysis of the Triatoma infestans (Hemiptera: Reduviidae) Integument.</title>
        <authorList>
            <person name="Calderon-Fernandez G.M."/>
            <person name="Moriconi D.E."/>
            <person name="Dulbecco A.B."/>
            <person name="Juarez M.P."/>
        </authorList>
    </citation>
    <scope>NUCLEOTIDE SEQUENCE</scope>
    <source>
        <strain evidence="1">Int1</strain>
        <tissue evidence="1">Integument</tissue>
    </source>
</reference>
<evidence type="ECO:0000313" key="1">
    <source>
        <dbReference type="EMBL" id="JAR99530.1"/>
    </source>
</evidence>
<dbReference type="GO" id="GO:0003872">
    <property type="term" value="F:6-phosphofructokinase activity"/>
    <property type="evidence" value="ECO:0007669"/>
    <property type="project" value="UniProtKB-EC"/>
</dbReference>
<protein>
    <submittedName>
        <fullName evidence="1">Translocating chain-associated membrane protein 1</fullName>
        <ecNumber evidence="1">2.7.1.11</ecNumber>
    </submittedName>
</protein>
<name>A0A161M9Z5_TRIIF</name>
<proteinExistence type="predicted"/>
<accession>A0A161M9Z5</accession>
<dbReference type="EC" id="2.7.1.11" evidence="1"/>